<sequence length="97" mass="11189">MAVKEFDYRELHKLTLSHDLLNMLTKIHEYKGKQELYIATKPEILRNLTDLALIQSTEASNRIEGIATTDGRSKQIVTGKVQPRSRDEEEISVIEMF</sequence>
<gene>
    <name evidence="1" type="ORF">A5802_002840</name>
</gene>
<dbReference type="Proteomes" id="UP000195024">
    <property type="component" value="Unassembled WGS sequence"/>
</dbReference>
<evidence type="ECO:0000313" key="1">
    <source>
        <dbReference type="EMBL" id="OTP24930.1"/>
    </source>
</evidence>
<protein>
    <submittedName>
        <fullName evidence="1">Uncharacterized protein</fullName>
    </submittedName>
</protein>
<dbReference type="InterPro" id="IPR036597">
    <property type="entry name" value="Fido-like_dom_sf"/>
</dbReference>
<dbReference type="EMBL" id="NGMS01000003">
    <property type="protein sequence ID" value="OTP24930.1"/>
    <property type="molecule type" value="Genomic_DNA"/>
</dbReference>
<dbReference type="Gene3D" id="1.10.3290.10">
    <property type="entry name" value="Fido-like domain"/>
    <property type="match status" value="1"/>
</dbReference>
<dbReference type="RefSeq" id="WP_254905463.1">
    <property type="nucleotide sequence ID" value="NZ_NGMS01000003.1"/>
</dbReference>
<dbReference type="AlphaFoldDB" id="A0A242KVP9"/>
<accession>A0A242KVP9</accession>
<proteinExistence type="predicted"/>
<comment type="caution">
    <text evidence="1">The sequence shown here is derived from an EMBL/GenBank/DDBJ whole genome shotgun (WGS) entry which is preliminary data.</text>
</comment>
<name>A0A242KVP9_ENTMU</name>
<reference evidence="1 2" key="1">
    <citation type="submission" date="2017-05" db="EMBL/GenBank/DDBJ databases">
        <title>The Genome Sequence of Enterococcus mundtii 6B1_DIV0119.</title>
        <authorList>
            <consortium name="The Broad Institute Genomics Platform"/>
            <consortium name="The Broad Institute Genomic Center for Infectious Diseases"/>
            <person name="Earl A."/>
            <person name="Manson A."/>
            <person name="Schwartman J."/>
            <person name="Gilmore M."/>
            <person name="Abouelleil A."/>
            <person name="Cao P."/>
            <person name="Chapman S."/>
            <person name="Cusick C."/>
            <person name="Shea T."/>
            <person name="Young S."/>
            <person name="Neafsey D."/>
            <person name="Nusbaum C."/>
            <person name="Birren B."/>
        </authorList>
    </citation>
    <scope>NUCLEOTIDE SEQUENCE [LARGE SCALE GENOMIC DNA]</scope>
    <source>
        <strain evidence="1 2">6B1_DIV0119</strain>
    </source>
</reference>
<evidence type="ECO:0000313" key="2">
    <source>
        <dbReference type="Proteomes" id="UP000195024"/>
    </source>
</evidence>
<organism evidence="1 2">
    <name type="scientific">Enterococcus mundtii</name>
    <dbReference type="NCBI Taxonomy" id="53346"/>
    <lineage>
        <taxon>Bacteria</taxon>
        <taxon>Bacillati</taxon>
        <taxon>Bacillota</taxon>
        <taxon>Bacilli</taxon>
        <taxon>Lactobacillales</taxon>
        <taxon>Enterococcaceae</taxon>
        <taxon>Enterococcus</taxon>
    </lineage>
</organism>